<dbReference type="SUPFAM" id="SSF81383">
    <property type="entry name" value="F-box domain"/>
    <property type="match status" value="1"/>
</dbReference>
<keyword evidence="3" id="KW-1185">Reference proteome</keyword>
<comment type="caution">
    <text evidence="2">The sequence shown here is derived from an EMBL/GenBank/DDBJ whole genome shotgun (WGS) entry which is preliminary data.</text>
</comment>
<reference evidence="2" key="2">
    <citation type="submission" date="2020-08" db="EMBL/GenBank/DDBJ databases">
        <title>Plant Genome Project.</title>
        <authorList>
            <person name="Zhang R.-G."/>
        </authorList>
    </citation>
    <scope>NUCLEOTIDE SEQUENCE</scope>
    <source>
        <strain evidence="2">Huo1</strain>
        <tissue evidence="2">Leaf</tissue>
    </source>
</reference>
<dbReference type="InterPro" id="IPR001810">
    <property type="entry name" value="F-box_dom"/>
</dbReference>
<dbReference type="CDD" id="cd22162">
    <property type="entry name" value="F-box_AtSKIP3-like"/>
    <property type="match status" value="1"/>
</dbReference>
<dbReference type="Gene3D" id="1.20.1280.50">
    <property type="match status" value="1"/>
</dbReference>
<dbReference type="PANTHER" id="PTHR32278:SF15">
    <property type="entry name" value="F-BOX PROTEIN PP2-B13-RELATED"/>
    <property type="match status" value="1"/>
</dbReference>
<dbReference type="EMBL" id="PNBA02000004">
    <property type="protein sequence ID" value="KAG6427208.1"/>
    <property type="molecule type" value="Genomic_DNA"/>
</dbReference>
<proteinExistence type="predicted"/>
<protein>
    <recommendedName>
        <fullName evidence="1">F-box domain-containing protein</fullName>
    </recommendedName>
</protein>
<dbReference type="PROSITE" id="PS50181">
    <property type="entry name" value="FBOX"/>
    <property type="match status" value="1"/>
</dbReference>
<reference evidence="2" key="1">
    <citation type="submission" date="2018-01" db="EMBL/GenBank/DDBJ databases">
        <authorList>
            <person name="Mao J.F."/>
        </authorList>
    </citation>
    <scope>NUCLEOTIDE SEQUENCE</scope>
    <source>
        <strain evidence="2">Huo1</strain>
        <tissue evidence="2">Leaf</tissue>
    </source>
</reference>
<accession>A0A8X8Y7C2</accession>
<evidence type="ECO:0000313" key="2">
    <source>
        <dbReference type="EMBL" id="KAG6427208.1"/>
    </source>
</evidence>
<evidence type="ECO:0000313" key="3">
    <source>
        <dbReference type="Proteomes" id="UP000298416"/>
    </source>
</evidence>
<organism evidence="2">
    <name type="scientific">Salvia splendens</name>
    <name type="common">Scarlet sage</name>
    <dbReference type="NCBI Taxonomy" id="180675"/>
    <lineage>
        <taxon>Eukaryota</taxon>
        <taxon>Viridiplantae</taxon>
        <taxon>Streptophyta</taxon>
        <taxon>Embryophyta</taxon>
        <taxon>Tracheophyta</taxon>
        <taxon>Spermatophyta</taxon>
        <taxon>Magnoliopsida</taxon>
        <taxon>eudicotyledons</taxon>
        <taxon>Gunneridae</taxon>
        <taxon>Pentapetalae</taxon>
        <taxon>asterids</taxon>
        <taxon>lamiids</taxon>
        <taxon>Lamiales</taxon>
        <taxon>Lamiaceae</taxon>
        <taxon>Nepetoideae</taxon>
        <taxon>Mentheae</taxon>
        <taxon>Salviinae</taxon>
        <taxon>Salvia</taxon>
        <taxon>Salvia subgen. Calosphace</taxon>
        <taxon>core Calosphace</taxon>
    </lineage>
</organism>
<dbReference type="AlphaFoldDB" id="A0A8X8Y7C2"/>
<dbReference type="OrthoDB" id="1918565at2759"/>
<gene>
    <name evidence="2" type="ORF">SASPL_111449</name>
</gene>
<sequence length="276" mass="30637">MACLWRQLPEDCVSRILSRTSPADVCRTLTVSKDFRRPAESNLVWNQFLPSDIHTILPSPINSSSTKNLFFLLSQSILLDDAKKAFALEISTGRKSYIISATDLSIFHNNSSNWTWKSIPESRFDKVGEVKAAERLEIEGKIRSQALSPETNYGAYLLFKISKDAYGLNSIPCETFIASGDRLLATSTATLDDTTNRPLHALFYGNRLHMMKERIGPNTATAAPSKRQDGWLEIHIGDFFIGAGDTGDITMAVKEIKGHQLKGGLIVEGIHVRPNP</sequence>
<evidence type="ECO:0000259" key="1">
    <source>
        <dbReference type="PROSITE" id="PS50181"/>
    </source>
</evidence>
<dbReference type="InterPro" id="IPR025886">
    <property type="entry name" value="PP2-like"/>
</dbReference>
<dbReference type="PANTHER" id="PTHR32278">
    <property type="entry name" value="F-BOX DOMAIN-CONTAINING PROTEIN"/>
    <property type="match status" value="1"/>
</dbReference>
<name>A0A8X8Y7C2_SALSN</name>
<dbReference type="InterPro" id="IPR036047">
    <property type="entry name" value="F-box-like_dom_sf"/>
</dbReference>
<dbReference type="Pfam" id="PF14299">
    <property type="entry name" value="PP2"/>
    <property type="match status" value="1"/>
</dbReference>
<dbReference type="Pfam" id="PF12937">
    <property type="entry name" value="F-box-like"/>
    <property type="match status" value="1"/>
</dbReference>
<feature type="domain" description="F-box" evidence="1">
    <location>
        <begin position="2"/>
        <end position="48"/>
    </location>
</feature>
<dbReference type="Proteomes" id="UP000298416">
    <property type="component" value="Unassembled WGS sequence"/>
</dbReference>